<sequence length="237" mass="26327">MKPLVIAIDGYSSCGKSTTAKAVAAALHYAYVDTGAMYRGVTLYLLEAGIAFDDMAAIEQALHDIHISFKRHRTTGRNELCLNGKIREDDIRQMRISNLVSEVSGIPMVRHAMVAQQQRMGRKRGVVMDGRDIGTTVFPDAEVKVFMTAEVEIRARRRQEELAAKGEHVELVDIIENLRKRDYLDSTRTESPLRRAADAVLLDTTHITISEQVDFVLDRASSALFATYGAWAGKTSA</sequence>
<dbReference type="PANTHER" id="PTHR21299">
    <property type="entry name" value="CYTIDYLATE KINASE/PANTOATE-BETA-ALANINE LIGASE"/>
    <property type="match status" value="1"/>
</dbReference>
<reference evidence="10" key="1">
    <citation type="submission" date="2023-07" db="EMBL/GenBank/DDBJ databases">
        <authorList>
            <person name="Kim M.K."/>
        </authorList>
    </citation>
    <scope>NUCLEOTIDE SEQUENCE</scope>
    <source>
        <strain evidence="10">ASUV-10-1</strain>
    </source>
</reference>
<comment type="catalytic activity">
    <reaction evidence="7 8">
        <text>CMP + ATP = CDP + ADP</text>
        <dbReference type="Rhea" id="RHEA:11600"/>
        <dbReference type="ChEBI" id="CHEBI:30616"/>
        <dbReference type="ChEBI" id="CHEBI:58069"/>
        <dbReference type="ChEBI" id="CHEBI:60377"/>
        <dbReference type="ChEBI" id="CHEBI:456216"/>
        <dbReference type="EC" id="2.7.4.25"/>
    </reaction>
</comment>
<evidence type="ECO:0000256" key="5">
    <source>
        <dbReference type="ARBA" id="ARBA00022840"/>
    </source>
</evidence>
<evidence type="ECO:0000256" key="7">
    <source>
        <dbReference type="ARBA" id="ARBA00048478"/>
    </source>
</evidence>
<dbReference type="CDD" id="cd02020">
    <property type="entry name" value="CMPK"/>
    <property type="match status" value="1"/>
</dbReference>
<keyword evidence="11" id="KW-1185">Reference proteome</keyword>
<evidence type="ECO:0000256" key="3">
    <source>
        <dbReference type="ARBA" id="ARBA00022741"/>
    </source>
</evidence>
<dbReference type="HAMAP" id="MF_00238">
    <property type="entry name" value="Cytidyl_kinase_type1"/>
    <property type="match status" value="1"/>
</dbReference>
<keyword evidence="5 8" id="KW-0067">ATP-binding</keyword>
<feature type="binding site" evidence="8">
    <location>
        <begin position="10"/>
        <end position="18"/>
    </location>
    <ligand>
        <name>ATP</name>
        <dbReference type="ChEBI" id="CHEBI:30616"/>
    </ligand>
</feature>
<evidence type="ECO:0000313" key="11">
    <source>
        <dbReference type="Proteomes" id="UP001176429"/>
    </source>
</evidence>
<dbReference type="InterPro" id="IPR003136">
    <property type="entry name" value="Cytidylate_kin"/>
</dbReference>
<comment type="catalytic activity">
    <reaction evidence="6 8">
        <text>dCMP + ATP = dCDP + ADP</text>
        <dbReference type="Rhea" id="RHEA:25094"/>
        <dbReference type="ChEBI" id="CHEBI:30616"/>
        <dbReference type="ChEBI" id="CHEBI:57566"/>
        <dbReference type="ChEBI" id="CHEBI:58593"/>
        <dbReference type="ChEBI" id="CHEBI:456216"/>
        <dbReference type="EC" id="2.7.4.25"/>
    </reaction>
</comment>
<gene>
    <name evidence="8 10" type="primary">cmk</name>
    <name evidence="10" type="ORF">Q5H93_21205</name>
</gene>
<organism evidence="10 11">
    <name type="scientific">Hymenobacter aranciens</name>
    <dbReference type="NCBI Taxonomy" id="3063996"/>
    <lineage>
        <taxon>Bacteria</taxon>
        <taxon>Pseudomonadati</taxon>
        <taxon>Bacteroidota</taxon>
        <taxon>Cytophagia</taxon>
        <taxon>Cytophagales</taxon>
        <taxon>Hymenobacteraceae</taxon>
        <taxon>Hymenobacter</taxon>
    </lineage>
</organism>
<comment type="caution">
    <text evidence="10">The sequence shown here is derived from an EMBL/GenBank/DDBJ whole genome shotgun (WGS) entry which is preliminary data.</text>
</comment>
<dbReference type="EC" id="2.7.4.25" evidence="8"/>
<dbReference type="NCBIfam" id="TIGR00017">
    <property type="entry name" value="cmk"/>
    <property type="match status" value="1"/>
</dbReference>
<dbReference type="InterPro" id="IPR027417">
    <property type="entry name" value="P-loop_NTPase"/>
</dbReference>
<feature type="domain" description="Cytidylate kinase" evidence="9">
    <location>
        <begin position="6"/>
        <end position="220"/>
    </location>
</feature>
<dbReference type="SUPFAM" id="SSF52540">
    <property type="entry name" value="P-loop containing nucleoside triphosphate hydrolases"/>
    <property type="match status" value="1"/>
</dbReference>
<keyword evidence="8" id="KW-0963">Cytoplasm</keyword>
<evidence type="ECO:0000313" key="10">
    <source>
        <dbReference type="EMBL" id="MDO7877276.1"/>
    </source>
</evidence>
<keyword evidence="4 8" id="KW-0418">Kinase</keyword>
<dbReference type="GO" id="GO:0016301">
    <property type="term" value="F:kinase activity"/>
    <property type="evidence" value="ECO:0007669"/>
    <property type="project" value="UniProtKB-KW"/>
</dbReference>
<dbReference type="RefSeq" id="WP_305008706.1">
    <property type="nucleotide sequence ID" value="NZ_JAUQSY010000018.1"/>
</dbReference>
<evidence type="ECO:0000256" key="8">
    <source>
        <dbReference type="HAMAP-Rule" id="MF_00238"/>
    </source>
</evidence>
<accession>A0ABT9BG95</accession>
<dbReference type="Gene3D" id="3.40.50.300">
    <property type="entry name" value="P-loop containing nucleotide triphosphate hydrolases"/>
    <property type="match status" value="1"/>
</dbReference>
<comment type="similarity">
    <text evidence="1 8">Belongs to the cytidylate kinase family. Type 1 subfamily.</text>
</comment>
<dbReference type="InterPro" id="IPR011994">
    <property type="entry name" value="Cytidylate_kinase_dom"/>
</dbReference>
<dbReference type="Proteomes" id="UP001176429">
    <property type="component" value="Unassembled WGS sequence"/>
</dbReference>
<evidence type="ECO:0000259" key="9">
    <source>
        <dbReference type="Pfam" id="PF02224"/>
    </source>
</evidence>
<comment type="subcellular location">
    <subcellularLocation>
        <location evidence="8">Cytoplasm</location>
    </subcellularLocation>
</comment>
<evidence type="ECO:0000256" key="6">
    <source>
        <dbReference type="ARBA" id="ARBA00047615"/>
    </source>
</evidence>
<protein>
    <recommendedName>
        <fullName evidence="8">Cytidylate kinase</fullName>
        <shortName evidence="8">CK</shortName>
        <ecNumber evidence="8">2.7.4.25</ecNumber>
    </recommendedName>
    <alternativeName>
        <fullName evidence="8">Cytidine monophosphate kinase</fullName>
        <shortName evidence="8">CMP kinase</shortName>
    </alternativeName>
</protein>
<keyword evidence="2 8" id="KW-0808">Transferase</keyword>
<keyword evidence="3 8" id="KW-0547">Nucleotide-binding</keyword>
<evidence type="ECO:0000256" key="2">
    <source>
        <dbReference type="ARBA" id="ARBA00022679"/>
    </source>
</evidence>
<evidence type="ECO:0000256" key="4">
    <source>
        <dbReference type="ARBA" id="ARBA00022777"/>
    </source>
</evidence>
<evidence type="ECO:0000256" key="1">
    <source>
        <dbReference type="ARBA" id="ARBA00009427"/>
    </source>
</evidence>
<dbReference type="PANTHER" id="PTHR21299:SF2">
    <property type="entry name" value="CYTIDYLATE KINASE"/>
    <property type="match status" value="1"/>
</dbReference>
<dbReference type="Pfam" id="PF02224">
    <property type="entry name" value="Cytidylate_kin"/>
    <property type="match status" value="1"/>
</dbReference>
<name>A0ABT9BG95_9BACT</name>
<dbReference type="EMBL" id="JAUQSY010000018">
    <property type="protein sequence ID" value="MDO7877276.1"/>
    <property type="molecule type" value="Genomic_DNA"/>
</dbReference>
<proteinExistence type="inferred from homology"/>